<dbReference type="Gene3D" id="6.10.340.10">
    <property type="match status" value="1"/>
</dbReference>
<comment type="caution">
    <text evidence="14">The sequence shown here is derived from an EMBL/GenBank/DDBJ whole genome shotgun (WGS) entry which is preliminary data.</text>
</comment>
<dbReference type="SUPFAM" id="SSF158472">
    <property type="entry name" value="HAMP domain-like"/>
    <property type="match status" value="1"/>
</dbReference>
<dbReference type="InterPro" id="IPR005467">
    <property type="entry name" value="His_kinase_dom"/>
</dbReference>
<dbReference type="Proteomes" id="UP001557485">
    <property type="component" value="Unassembled WGS sequence"/>
</dbReference>
<evidence type="ECO:0000256" key="4">
    <source>
        <dbReference type="ARBA" id="ARBA00022553"/>
    </source>
</evidence>
<evidence type="ECO:0000256" key="8">
    <source>
        <dbReference type="PROSITE-ProRule" id="PRU00169"/>
    </source>
</evidence>
<dbReference type="SUPFAM" id="SSF52172">
    <property type="entry name" value="CheY-like"/>
    <property type="match status" value="1"/>
</dbReference>
<comment type="catalytic activity">
    <reaction evidence="1">
        <text>ATP + protein L-histidine = ADP + protein N-phospho-L-histidine.</text>
        <dbReference type="EC" id="2.7.13.3"/>
    </reaction>
</comment>
<dbReference type="Pfam" id="PF02518">
    <property type="entry name" value="HATPase_c"/>
    <property type="match status" value="1"/>
</dbReference>
<feature type="domain" description="HAMP" evidence="13">
    <location>
        <begin position="186"/>
        <end position="238"/>
    </location>
</feature>
<dbReference type="SMART" id="SM00304">
    <property type="entry name" value="HAMP"/>
    <property type="match status" value="1"/>
</dbReference>
<evidence type="ECO:0000259" key="13">
    <source>
        <dbReference type="PROSITE" id="PS50885"/>
    </source>
</evidence>
<keyword evidence="10" id="KW-1133">Transmembrane helix</keyword>
<feature type="domain" description="Histidine kinase" evidence="11">
    <location>
        <begin position="267"/>
        <end position="489"/>
    </location>
</feature>
<keyword evidence="6" id="KW-0418">Kinase</keyword>
<feature type="domain" description="Response regulatory" evidence="12">
    <location>
        <begin position="511"/>
        <end position="627"/>
    </location>
</feature>
<evidence type="ECO:0000256" key="5">
    <source>
        <dbReference type="ARBA" id="ARBA00022679"/>
    </source>
</evidence>
<sequence>MSLRHYIKKYTIFQQILIAGIAPSIILFSALFSYSLVARLNDAERSQQEIAKRIAENIAAVSELAIISGNDTQLLDIMGSALASDLLSITILNSETGKSLSLKNHSNNSDIYQVITVPILQHSITLEDPITGEGTKNSQDKLIGSVSIKQSKDQLLHLQQRIIRISSFIGLLSMFISIALAWLISRRLSRPLAEITQVTKNIAEGNYLSRIETFNRGELGELQTHINDMAKSIEQQQDELKEHLQLLQIAKEEADQANSAKSMFLATMTHELRTPMNGALGMLQLLSNTKLDAEQNHYIDIARESSEHLLNIVNNILDFSKIEKGELKLQDRYFSAPQLFDNLLAPLRYDAEKKGLTFSTYIDPQLETLKILGDDTRIRQILLNLAANSVKFTHQGSITIRLSALEIASEQLNLELKISDTGIGISDADQKIIFNSFRQADGSHRRRYGGSGLGLAIVRRLCELMGAQIELNSERDRGSDFYVRWSAPYQLNNTQVSKSKPLLGDSLNAKSALIVEDNRINQLLMDNILRRWGMHTTCCDNGEEALVELKKQHFDVILMDLQMPIMDGFEATKIIRQQEEYAETPIIALTANNFQEDREQCFAVGMNDFLSKPVSLTILKKKIAHCLAQSRGTSLMEDVDNTKE</sequence>
<dbReference type="InterPro" id="IPR004358">
    <property type="entry name" value="Sig_transdc_His_kin-like_C"/>
</dbReference>
<evidence type="ECO:0000259" key="11">
    <source>
        <dbReference type="PROSITE" id="PS50109"/>
    </source>
</evidence>
<dbReference type="EC" id="2.7.13.3" evidence="3"/>
<feature type="modified residue" description="4-aspartylphosphate" evidence="8">
    <location>
        <position position="560"/>
    </location>
</feature>
<feature type="transmembrane region" description="Helical" evidence="10">
    <location>
        <begin position="162"/>
        <end position="184"/>
    </location>
</feature>
<dbReference type="PROSITE" id="PS50109">
    <property type="entry name" value="HIS_KIN"/>
    <property type="match status" value="1"/>
</dbReference>
<dbReference type="PANTHER" id="PTHR45339:SF1">
    <property type="entry name" value="HYBRID SIGNAL TRANSDUCTION HISTIDINE KINASE J"/>
    <property type="match status" value="1"/>
</dbReference>
<dbReference type="InterPro" id="IPR003661">
    <property type="entry name" value="HisK_dim/P_dom"/>
</dbReference>
<dbReference type="Pfam" id="PF00072">
    <property type="entry name" value="Response_reg"/>
    <property type="match status" value="1"/>
</dbReference>
<evidence type="ECO:0000256" key="3">
    <source>
        <dbReference type="ARBA" id="ARBA00012438"/>
    </source>
</evidence>
<dbReference type="Gene3D" id="3.30.565.10">
    <property type="entry name" value="Histidine kinase-like ATPase, C-terminal domain"/>
    <property type="match status" value="1"/>
</dbReference>
<dbReference type="InterPro" id="IPR003660">
    <property type="entry name" value="HAMP_dom"/>
</dbReference>
<evidence type="ECO:0000256" key="10">
    <source>
        <dbReference type="SAM" id="Phobius"/>
    </source>
</evidence>
<evidence type="ECO:0000259" key="12">
    <source>
        <dbReference type="PROSITE" id="PS50110"/>
    </source>
</evidence>
<dbReference type="InterPro" id="IPR036097">
    <property type="entry name" value="HisK_dim/P_sf"/>
</dbReference>
<dbReference type="SMART" id="SM00388">
    <property type="entry name" value="HisKA"/>
    <property type="match status" value="1"/>
</dbReference>
<name>A0ABV3U2N2_9GAMM</name>
<keyword evidence="9" id="KW-0175">Coiled coil</keyword>
<keyword evidence="10" id="KW-0812">Transmembrane</keyword>
<keyword evidence="5" id="KW-0808">Transferase</keyword>
<dbReference type="PANTHER" id="PTHR45339">
    <property type="entry name" value="HYBRID SIGNAL TRANSDUCTION HISTIDINE KINASE J"/>
    <property type="match status" value="1"/>
</dbReference>
<dbReference type="PROSITE" id="PS50885">
    <property type="entry name" value="HAMP"/>
    <property type="match status" value="1"/>
</dbReference>
<dbReference type="CDD" id="cd00082">
    <property type="entry name" value="HisKA"/>
    <property type="match status" value="1"/>
</dbReference>
<evidence type="ECO:0000256" key="7">
    <source>
        <dbReference type="ARBA" id="ARBA00023012"/>
    </source>
</evidence>
<dbReference type="PROSITE" id="PS50110">
    <property type="entry name" value="RESPONSE_REGULATORY"/>
    <property type="match status" value="1"/>
</dbReference>
<evidence type="ECO:0000256" key="1">
    <source>
        <dbReference type="ARBA" id="ARBA00000085"/>
    </source>
</evidence>
<evidence type="ECO:0000256" key="9">
    <source>
        <dbReference type="SAM" id="Coils"/>
    </source>
</evidence>
<organism evidence="14 15">
    <name type="scientific">Zhongshania guokunii</name>
    <dbReference type="NCBI Taxonomy" id="641783"/>
    <lineage>
        <taxon>Bacteria</taxon>
        <taxon>Pseudomonadati</taxon>
        <taxon>Pseudomonadota</taxon>
        <taxon>Gammaproteobacteria</taxon>
        <taxon>Cellvibrionales</taxon>
        <taxon>Spongiibacteraceae</taxon>
        <taxon>Zhongshania</taxon>
    </lineage>
</organism>
<evidence type="ECO:0000313" key="15">
    <source>
        <dbReference type="Proteomes" id="UP001557485"/>
    </source>
</evidence>
<evidence type="ECO:0000256" key="6">
    <source>
        <dbReference type="ARBA" id="ARBA00022777"/>
    </source>
</evidence>
<evidence type="ECO:0000313" key="14">
    <source>
        <dbReference type="EMBL" id="MEX1668072.1"/>
    </source>
</evidence>
<dbReference type="InterPro" id="IPR003594">
    <property type="entry name" value="HATPase_dom"/>
</dbReference>
<proteinExistence type="predicted"/>
<dbReference type="EMBL" id="JBFRYA010000002">
    <property type="protein sequence ID" value="MEX1668072.1"/>
    <property type="molecule type" value="Genomic_DNA"/>
</dbReference>
<dbReference type="CDD" id="cd16922">
    <property type="entry name" value="HATPase_EvgS-ArcB-TorS-like"/>
    <property type="match status" value="1"/>
</dbReference>
<dbReference type="SUPFAM" id="SSF47384">
    <property type="entry name" value="Homodimeric domain of signal transducing histidine kinase"/>
    <property type="match status" value="1"/>
</dbReference>
<dbReference type="Gene3D" id="3.40.50.2300">
    <property type="match status" value="1"/>
</dbReference>
<dbReference type="InterPro" id="IPR001789">
    <property type="entry name" value="Sig_transdc_resp-reg_receiver"/>
</dbReference>
<feature type="coiled-coil region" evidence="9">
    <location>
        <begin position="219"/>
        <end position="260"/>
    </location>
</feature>
<dbReference type="SUPFAM" id="SSF55874">
    <property type="entry name" value="ATPase domain of HSP90 chaperone/DNA topoisomerase II/histidine kinase"/>
    <property type="match status" value="1"/>
</dbReference>
<dbReference type="InterPro" id="IPR036890">
    <property type="entry name" value="HATPase_C_sf"/>
</dbReference>
<dbReference type="SMART" id="SM00448">
    <property type="entry name" value="REC"/>
    <property type="match status" value="1"/>
</dbReference>
<dbReference type="Pfam" id="PF00672">
    <property type="entry name" value="HAMP"/>
    <property type="match status" value="1"/>
</dbReference>
<protein>
    <recommendedName>
        <fullName evidence="3">histidine kinase</fullName>
        <ecNumber evidence="3">2.7.13.3</ecNumber>
    </recommendedName>
</protein>
<dbReference type="PRINTS" id="PR00344">
    <property type="entry name" value="BCTRLSENSOR"/>
</dbReference>
<accession>A0ABV3U2N2</accession>
<dbReference type="InterPro" id="IPR011006">
    <property type="entry name" value="CheY-like_superfamily"/>
</dbReference>
<dbReference type="RefSeq" id="WP_368380366.1">
    <property type="nucleotide sequence ID" value="NZ_JBFRYA010000002.1"/>
</dbReference>
<reference evidence="14 15" key="1">
    <citation type="journal article" date="2011" name="Int. J. Syst. Evol. Microbiol.">
        <title>Zhongshania antarctica gen. nov., sp. nov. and Zhongshania guokunii sp. nov., gammaproteobacteria respectively isolated from coastal attached (fast) ice and surface seawater of the Antarctic.</title>
        <authorList>
            <person name="Li H.J."/>
            <person name="Zhang X.Y."/>
            <person name="Chen C.X."/>
            <person name="Zhang Y.J."/>
            <person name="Gao Z.M."/>
            <person name="Yu Y."/>
            <person name="Chen X.L."/>
            <person name="Chen B."/>
            <person name="Zhang Y.Z."/>
        </authorList>
    </citation>
    <scope>NUCLEOTIDE SEQUENCE [LARGE SCALE GENOMIC DNA]</scope>
    <source>
        <strain evidence="14 15">ZS6-22T</strain>
    </source>
</reference>
<keyword evidence="15" id="KW-1185">Reference proteome</keyword>
<keyword evidence="10" id="KW-0472">Membrane</keyword>
<dbReference type="Pfam" id="PF00512">
    <property type="entry name" value="HisKA"/>
    <property type="match status" value="1"/>
</dbReference>
<keyword evidence="4 8" id="KW-0597">Phosphoprotein</keyword>
<dbReference type="Gene3D" id="1.10.287.130">
    <property type="match status" value="1"/>
</dbReference>
<keyword evidence="7" id="KW-0902">Two-component regulatory system</keyword>
<gene>
    <name evidence="14" type="ORF">AB4876_04060</name>
</gene>
<comment type="subcellular location">
    <subcellularLocation>
        <location evidence="2">Membrane</location>
    </subcellularLocation>
</comment>
<dbReference type="CDD" id="cd17546">
    <property type="entry name" value="REC_hyHK_CKI1_RcsC-like"/>
    <property type="match status" value="1"/>
</dbReference>
<dbReference type="SMART" id="SM00387">
    <property type="entry name" value="HATPase_c"/>
    <property type="match status" value="1"/>
</dbReference>
<feature type="transmembrane region" description="Helical" evidence="10">
    <location>
        <begin position="12"/>
        <end position="37"/>
    </location>
</feature>
<evidence type="ECO:0000256" key="2">
    <source>
        <dbReference type="ARBA" id="ARBA00004370"/>
    </source>
</evidence>
<dbReference type="CDD" id="cd06225">
    <property type="entry name" value="HAMP"/>
    <property type="match status" value="1"/>
</dbReference>